<keyword evidence="3" id="KW-0479">Metal-binding</keyword>
<evidence type="ECO:0000256" key="5">
    <source>
        <dbReference type="ARBA" id="ARBA00023027"/>
    </source>
</evidence>
<protein>
    <submittedName>
        <fullName evidence="8">3-isopropylmalate dehydrogenase</fullName>
    </submittedName>
</protein>
<evidence type="ECO:0000256" key="4">
    <source>
        <dbReference type="ARBA" id="ARBA00023002"/>
    </source>
</evidence>
<dbReference type="Gene3D" id="3.40.718.10">
    <property type="entry name" value="Isopropylmalate Dehydrogenase"/>
    <property type="match status" value="1"/>
</dbReference>
<keyword evidence="9" id="KW-1185">Reference proteome</keyword>
<sequence length="342" mass="36217">MTRITVIPGDGIGPEVTEQALLVLDAFGLGLEFDVLDHVNAGTFLETGVALSDVDVERITGSAGTLLGAVGDPRAAGTRYARDVLLRLRFELDLYVNYRPVRLPDARLSPLRRAGRREIDCAVVRENTEGLYVDIGGALRSRTEAEVAVDTEVTTHLGVYRVIDYAMSVASRAVCMVDKSNAVPNGGRVWQRLWRAACAERPDLETSHLYVDVAAMRLVQDPTQFEVIVTNNSYGDILSDLAAELAGGLGMAPSVNLNPGTGFGLYEPVHGSAPDIAGTDTANPIGAVLSAALLLDQLGYRDEAAAVGAATDRAVADRRCTADIGGSLGTRAAGEAIRDLLA</sequence>
<evidence type="ECO:0000313" key="8">
    <source>
        <dbReference type="EMBL" id="SCG59384.1"/>
    </source>
</evidence>
<feature type="domain" description="Isopropylmalate dehydrogenase-like" evidence="7">
    <location>
        <begin position="3"/>
        <end position="337"/>
    </location>
</feature>
<keyword evidence="4" id="KW-0560">Oxidoreductase</keyword>
<evidence type="ECO:0000256" key="2">
    <source>
        <dbReference type="ARBA" id="ARBA00001946"/>
    </source>
</evidence>
<dbReference type="Proteomes" id="UP000199408">
    <property type="component" value="Unassembled WGS sequence"/>
</dbReference>
<dbReference type="AlphaFoldDB" id="A0A1C5IM42"/>
<evidence type="ECO:0000256" key="1">
    <source>
        <dbReference type="ARBA" id="ARBA00001936"/>
    </source>
</evidence>
<dbReference type="EMBL" id="FMDN01000013">
    <property type="protein sequence ID" value="SCG59384.1"/>
    <property type="molecule type" value="Genomic_DNA"/>
</dbReference>
<dbReference type="SUPFAM" id="SSF53659">
    <property type="entry name" value="Isocitrate/Isopropylmalate dehydrogenase-like"/>
    <property type="match status" value="1"/>
</dbReference>
<dbReference type="PANTHER" id="PTHR43275">
    <property type="entry name" value="D-MALATE DEHYDROGENASE [DECARBOXYLATING]"/>
    <property type="match status" value="1"/>
</dbReference>
<dbReference type="STRING" id="47864.GA0070560_113109"/>
<evidence type="ECO:0000256" key="6">
    <source>
        <dbReference type="ARBA" id="ARBA00023211"/>
    </source>
</evidence>
<dbReference type="GO" id="GO:0016491">
    <property type="term" value="F:oxidoreductase activity"/>
    <property type="evidence" value="ECO:0007669"/>
    <property type="project" value="UniProtKB-KW"/>
</dbReference>
<gene>
    <name evidence="8" type="ORF">GA0070560_113109</name>
</gene>
<proteinExistence type="predicted"/>
<dbReference type="InterPro" id="IPR050501">
    <property type="entry name" value="ICDH/IPMDH"/>
</dbReference>
<comment type="cofactor">
    <cofactor evidence="2">
        <name>Mg(2+)</name>
        <dbReference type="ChEBI" id="CHEBI:18420"/>
    </cofactor>
</comment>
<dbReference type="OrthoDB" id="5289857at2"/>
<dbReference type="Pfam" id="PF00180">
    <property type="entry name" value="Iso_dh"/>
    <property type="match status" value="1"/>
</dbReference>
<reference evidence="9" key="1">
    <citation type="submission" date="2016-06" db="EMBL/GenBank/DDBJ databases">
        <authorList>
            <person name="Varghese N."/>
        </authorList>
    </citation>
    <scope>NUCLEOTIDE SEQUENCE [LARGE SCALE GENOMIC DNA]</scope>
    <source>
        <strain evidence="9">DSM 43171</strain>
    </source>
</reference>
<dbReference type="RefSeq" id="WP_091298814.1">
    <property type="nucleotide sequence ID" value="NZ_FMDN01000013.1"/>
</dbReference>
<keyword evidence="6" id="KW-0464">Manganese</keyword>
<dbReference type="InterPro" id="IPR024084">
    <property type="entry name" value="IsoPropMal-DH-like_dom"/>
</dbReference>
<dbReference type="SMART" id="SM01329">
    <property type="entry name" value="Iso_dh"/>
    <property type="match status" value="1"/>
</dbReference>
<comment type="cofactor">
    <cofactor evidence="1">
        <name>Mn(2+)</name>
        <dbReference type="ChEBI" id="CHEBI:29035"/>
    </cofactor>
</comment>
<evidence type="ECO:0000259" key="7">
    <source>
        <dbReference type="SMART" id="SM01329"/>
    </source>
</evidence>
<evidence type="ECO:0000313" key="9">
    <source>
        <dbReference type="Proteomes" id="UP000199408"/>
    </source>
</evidence>
<name>A0A1C5IM42_9ACTN</name>
<organism evidence="8 9">
    <name type="scientific">Micromonospora halophytica</name>
    <dbReference type="NCBI Taxonomy" id="47864"/>
    <lineage>
        <taxon>Bacteria</taxon>
        <taxon>Bacillati</taxon>
        <taxon>Actinomycetota</taxon>
        <taxon>Actinomycetes</taxon>
        <taxon>Micromonosporales</taxon>
        <taxon>Micromonosporaceae</taxon>
        <taxon>Micromonospora</taxon>
    </lineage>
</organism>
<dbReference type="GO" id="GO:0046872">
    <property type="term" value="F:metal ion binding"/>
    <property type="evidence" value="ECO:0007669"/>
    <property type="project" value="UniProtKB-KW"/>
</dbReference>
<dbReference type="PANTHER" id="PTHR43275:SF1">
    <property type="entry name" value="D-MALATE DEHYDROGENASE [DECARBOXYLATING]"/>
    <property type="match status" value="1"/>
</dbReference>
<accession>A0A1C5IM42</accession>
<evidence type="ECO:0000256" key="3">
    <source>
        <dbReference type="ARBA" id="ARBA00022723"/>
    </source>
</evidence>
<keyword evidence="5" id="KW-0520">NAD</keyword>